<organism evidence="2 3">
    <name type="scientific">Escherichia coli</name>
    <dbReference type="NCBI Taxonomy" id="562"/>
    <lineage>
        <taxon>Bacteria</taxon>
        <taxon>Pseudomonadati</taxon>
        <taxon>Pseudomonadota</taxon>
        <taxon>Gammaproteobacteria</taxon>
        <taxon>Enterobacterales</taxon>
        <taxon>Enterobacteriaceae</taxon>
        <taxon>Escherichia</taxon>
    </lineage>
</organism>
<comment type="caution">
    <text evidence="2">The sequence shown here is derived from an EMBL/GenBank/DDBJ whole genome shotgun (WGS) entry which is preliminary data.</text>
</comment>
<dbReference type="NCBIfam" id="NF041551">
    <property type="entry name" value="YlcI_YnfO_N"/>
    <property type="match status" value="1"/>
</dbReference>
<accession>A0A1Y2XGL5</accession>
<evidence type="ECO:0000313" key="2">
    <source>
        <dbReference type="EMBL" id="EFA9848284.1"/>
    </source>
</evidence>
<dbReference type="Proteomes" id="UP000523388">
    <property type="component" value="Unassembled WGS sequence"/>
</dbReference>
<evidence type="ECO:0000313" key="3">
    <source>
        <dbReference type="Proteomes" id="UP000523388"/>
    </source>
</evidence>
<name>A0A1Y2XGL5_ECOLX</name>
<reference evidence="2 3" key="1">
    <citation type="submission" date="2018-08" db="EMBL/GenBank/DDBJ databases">
        <authorList>
            <consortium name="GenomeTrakr network: Whole genome sequencing for foodborne pathogen traceback"/>
        </authorList>
    </citation>
    <scope>NUCLEOTIDE SEQUENCE [LARGE SCALE GENOMIC DNA]</scope>
    <source>
        <strain evidence="2 3">AZ-TG102963</strain>
    </source>
</reference>
<dbReference type="Pfam" id="PF13132">
    <property type="entry name" value="DUF3950"/>
    <property type="match status" value="1"/>
</dbReference>
<dbReference type="InterPro" id="IPR025030">
    <property type="entry name" value="DUF3950"/>
</dbReference>
<dbReference type="AlphaFoldDB" id="A0A1Y2XGL5"/>
<dbReference type="EMBL" id="AASCJS010000047">
    <property type="protein sequence ID" value="EFA9848284.1"/>
    <property type="molecule type" value="Genomic_DNA"/>
</dbReference>
<gene>
    <name evidence="2" type="ORF">C1Q91_004782</name>
</gene>
<dbReference type="RefSeq" id="WP_047089466.1">
    <property type="nucleotide sequence ID" value="NZ_AP024123.1"/>
</dbReference>
<sequence>MSSKNKTSRTTTRNIRFPNRMIEQIHIALEEKGSGNFSAWVIEACRRRLSTEKRIKTAQRNTEELNTRSGYFYHRTNGQ</sequence>
<feature type="region of interest" description="Disordered" evidence="1">
    <location>
        <begin position="58"/>
        <end position="79"/>
    </location>
</feature>
<protein>
    <submittedName>
        <fullName evidence="2">DUF3950 domain-containing protein</fullName>
    </submittedName>
</protein>
<proteinExistence type="predicted"/>
<evidence type="ECO:0000256" key="1">
    <source>
        <dbReference type="SAM" id="MobiDB-lite"/>
    </source>
</evidence>